<dbReference type="GO" id="GO:0005085">
    <property type="term" value="F:guanyl-nucleotide exchange factor activity"/>
    <property type="evidence" value="ECO:0007669"/>
    <property type="project" value="UniProtKB-KW"/>
</dbReference>
<evidence type="ECO:0000256" key="1">
    <source>
        <dbReference type="ARBA" id="ARBA00022468"/>
    </source>
</evidence>
<feature type="compositionally biased region" description="Polar residues" evidence="3">
    <location>
        <begin position="210"/>
        <end position="220"/>
    </location>
</feature>
<dbReference type="InterPro" id="IPR011993">
    <property type="entry name" value="PH-like_dom_sf"/>
</dbReference>
<dbReference type="Pfam" id="PF00620">
    <property type="entry name" value="RhoGAP"/>
    <property type="match status" value="1"/>
</dbReference>
<feature type="compositionally biased region" description="Polar residues" evidence="3">
    <location>
        <begin position="22"/>
        <end position="43"/>
    </location>
</feature>
<dbReference type="Proteomes" id="UP001195769">
    <property type="component" value="Unassembled WGS sequence"/>
</dbReference>
<accession>A0AAD4HKF3</accession>
<keyword evidence="8" id="KW-1185">Reference proteome</keyword>
<evidence type="ECO:0000259" key="5">
    <source>
        <dbReference type="PROSITE" id="PS50212"/>
    </source>
</evidence>
<feature type="region of interest" description="Disordered" evidence="3">
    <location>
        <begin position="749"/>
        <end position="773"/>
    </location>
</feature>
<keyword evidence="1" id="KW-0343">GTPase activation</keyword>
<feature type="region of interest" description="Disordered" evidence="3">
    <location>
        <begin position="1108"/>
        <end position="1164"/>
    </location>
</feature>
<name>A0AAD4HKF3_9AGAM</name>
<dbReference type="SMART" id="SM00324">
    <property type="entry name" value="RhoGAP"/>
    <property type="match status" value="1"/>
</dbReference>
<dbReference type="InterPro" id="IPR001895">
    <property type="entry name" value="RASGEF_cat_dom"/>
</dbReference>
<dbReference type="PANTHER" id="PTHR23176:SF0">
    <property type="entry name" value="RHO GTPASE ACTIVATING PROTEIN AT 19D, ISOFORM D"/>
    <property type="match status" value="1"/>
</dbReference>
<reference evidence="7" key="1">
    <citation type="journal article" date="2020" name="New Phytol.">
        <title>Comparative genomics reveals dynamic genome evolution in host specialist ectomycorrhizal fungi.</title>
        <authorList>
            <person name="Lofgren L.A."/>
            <person name="Nguyen N.H."/>
            <person name="Vilgalys R."/>
            <person name="Ruytinx J."/>
            <person name="Liao H.L."/>
            <person name="Branco S."/>
            <person name="Kuo A."/>
            <person name="LaButti K."/>
            <person name="Lipzen A."/>
            <person name="Andreopoulos W."/>
            <person name="Pangilinan J."/>
            <person name="Riley R."/>
            <person name="Hundley H."/>
            <person name="Na H."/>
            <person name="Barry K."/>
            <person name="Grigoriev I.V."/>
            <person name="Stajich J.E."/>
            <person name="Kennedy P.G."/>
        </authorList>
    </citation>
    <scope>NUCLEOTIDE SEQUENCE</scope>
    <source>
        <strain evidence="7">FC203</strain>
    </source>
</reference>
<protein>
    <submittedName>
        <fullName evidence="7">Uncharacterized protein</fullName>
    </submittedName>
</protein>
<evidence type="ECO:0000259" key="6">
    <source>
        <dbReference type="PROSITE" id="PS50238"/>
    </source>
</evidence>
<evidence type="ECO:0000313" key="8">
    <source>
        <dbReference type="Proteomes" id="UP001195769"/>
    </source>
</evidence>
<dbReference type="GO" id="GO:0005737">
    <property type="term" value="C:cytoplasm"/>
    <property type="evidence" value="ECO:0007669"/>
    <property type="project" value="TreeGrafter"/>
</dbReference>
<feature type="compositionally biased region" description="Basic and acidic residues" evidence="3">
    <location>
        <begin position="287"/>
        <end position="303"/>
    </location>
</feature>
<comment type="caution">
    <text evidence="7">The sequence shown here is derived from an EMBL/GenBank/DDBJ whole genome shotgun (WGS) entry which is preliminary data.</text>
</comment>
<evidence type="ECO:0000256" key="2">
    <source>
        <dbReference type="PROSITE-ProRule" id="PRU00135"/>
    </source>
</evidence>
<feature type="compositionally biased region" description="Polar residues" evidence="3">
    <location>
        <begin position="234"/>
        <end position="246"/>
    </location>
</feature>
<dbReference type="InterPro" id="IPR000198">
    <property type="entry name" value="RhoGAP_dom"/>
</dbReference>
<feature type="region of interest" description="Disordered" evidence="3">
    <location>
        <begin position="1"/>
        <end position="144"/>
    </location>
</feature>
<dbReference type="InterPro" id="IPR036964">
    <property type="entry name" value="RASGEF_cat_dom_sf"/>
</dbReference>
<dbReference type="GO" id="GO:0005096">
    <property type="term" value="F:GTPase activator activity"/>
    <property type="evidence" value="ECO:0007669"/>
    <property type="project" value="UniProtKB-KW"/>
</dbReference>
<dbReference type="SUPFAM" id="SSF50729">
    <property type="entry name" value="PH domain-like"/>
    <property type="match status" value="1"/>
</dbReference>
<dbReference type="PROSITE" id="PS50003">
    <property type="entry name" value="PH_DOMAIN"/>
    <property type="match status" value="1"/>
</dbReference>
<dbReference type="Gene3D" id="1.20.870.10">
    <property type="entry name" value="Son of sevenless (SoS) protein Chain: S domain 1"/>
    <property type="match status" value="1"/>
</dbReference>
<evidence type="ECO:0000259" key="4">
    <source>
        <dbReference type="PROSITE" id="PS50003"/>
    </source>
</evidence>
<dbReference type="GeneID" id="64661235"/>
<keyword evidence="2" id="KW-0344">Guanine-nucleotide releasing factor</keyword>
<dbReference type="InterPro" id="IPR023578">
    <property type="entry name" value="Ras_GEF_dom_sf"/>
</dbReference>
<evidence type="ECO:0000313" key="7">
    <source>
        <dbReference type="EMBL" id="KAG1900930.1"/>
    </source>
</evidence>
<dbReference type="Gene3D" id="1.10.840.10">
    <property type="entry name" value="Ras guanine-nucleotide exchange factors catalytic domain"/>
    <property type="match status" value="1"/>
</dbReference>
<dbReference type="InterPro" id="IPR000651">
    <property type="entry name" value="Ras-like_Gua-exchang_fac_N"/>
</dbReference>
<dbReference type="SUPFAM" id="SSF48366">
    <property type="entry name" value="Ras GEF"/>
    <property type="match status" value="2"/>
</dbReference>
<feature type="compositionally biased region" description="Low complexity" evidence="3">
    <location>
        <begin position="754"/>
        <end position="773"/>
    </location>
</feature>
<feature type="compositionally biased region" description="Basic and acidic residues" evidence="3">
    <location>
        <begin position="353"/>
        <end position="362"/>
    </location>
</feature>
<dbReference type="SUPFAM" id="SSF48350">
    <property type="entry name" value="GTPase activation domain, GAP"/>
    <property type="match status" value="1"/>
</dbReference>
<dbReference type="InterPro" id="IPR008936">
    <property type="entry name" value="Rho_GTPase_activation_prot"/>
</dbReference>
<dbReference type="EMBL" id="JABBWK010000024">
    <property type="protein sequence ID" value="KAG1900930.1"/>
    <property type="molecule type" value="Genomic_DNA"/>
</dbReference>
<feature type="region of interest" description="Disordered" evidence="3">
    <location>
        <begin position="1721"/>
        <end position="1763"/>
    </location>
</feature>
<dbReference type="CDD" id="cd00159">
    <property type="entry name" value="RhoGAP"/>
    <property type="match status" value="1"/>
</dbReference>
<feature type="compositionally biased region" description="Polar residues" evidence="3">
    <location>
        <begin position="183"/>
        <end position="199"/>
    </location>
</feature>
<dbReference type="Gene3D" id="1.10.555.10">
    <property type="entry name" value="Rho GTPase activation protein"/>
    <property type="match status" value="1"/>
</dbReference>
<dbReference type="InterPro" id="IPR050729">
    <property type="entry name" value="Rho-GAP"/>
</dbReference>
<dbReference type="GO" id="GO:0007264">
    <property type="term" value="P:small GTPase-mediated signal transduction"/>
    <property type="evidence" value="ECO:0007669"/>
    <property type="project" value="InterPro"/>
</dbReference>
<dbReference type="InterPro" id="IPR001849">
    <property type="entry name" value="PH_domain"/>
</dbReference>
<sequence>MPPRRGTPALNSLSPQDAAVHPSSTPTSPAHFQFPQARSNSPSGFAHLLSKPSRWFRKPSDPRLASSAGEPRCSTSSVAIRKPKISRPTDPRPIFQGFQPESHVADASKSVLDLSSKKSFDLQRPFPTSQPSSPDTNGSLGDLRSISRKTWSKSADDLGSFSTSSFSSADISFQHRVEEYRNRSNSSATLHPTSASSGPGSPVKHIFPTIATNSPLSSSPPECGFASPDPGISISVSSPTSDTFCSPPSEDPPPVHSRNTSFAPRLPSKLSASKLGFAPTSPKRKGSGSERDAESTKEKDNDRNGPSGTRGVFSFSLASPSSSKHPLPNPTPLSGQNTTSSSSPLLAPTMLKPDAHDSRDSRRTSQIVYNAGFINRMGDTAPSIYAQYRPYSTAMNLTLSKGWKAAKAELKGSKLYFYKVPSDRSAAIKELFPTEIVPALEAGEVDGEAADTLDDLRASRGRDDGAGGRKKRAYWGRRTHPELVCGDSGIEKGTFEALLHEAVFATTFLQPSVEGEERGVSTGEPRRPEWKDLCSAVLLCLPILAGRESFENEFTRLCENLVSGAEEKTKDFERSCVSWMAGEYLRYHGTPADEPGWNTWRKETIPAFSWNEGSASGMPKSTSTQAVFAPSPNPGIYSPSMSGSTFSPNLGTFSPRPGDDPKMASLMEALGTGLQSPASPMKPLPQRQQRPQHPFTDPKQRVWTLLAQDGFTREVLSLLDPTAVAHSLRVFHQRILQQLPDNLTADHILKADSDPSASPDSGDGAPAGSSPSAALFGSDDRPHWLTRLLLMQILGADSSCSSEVERSASSRTHSRSEVISMWARIGELCRVAGDECSWMAISTALCSRPVARLSKAWRRADRQSIMSVESWIYPGGDGQVTLINGPVLTPWGGEVRDRAKHLLEQAREERTDEVWAAKPLLQTRDLFEGFRTKISLCPRKTSTDDLPQDVEKLLGFWQDFVEEKGNQSSILAAKFQRADQFMSLSLAAEPRRKGLFEPFFWSHSMSTPHTLCHPLTPLLFVDPLPTVALLDRGQIWRGRLESGPTKLSVDELQRLRGLDVALTPASRRADASSSKDKLFNIGDVDIRETAIPVYDGELLLVARSDLDPLSSSRSPSRPPSRPPSYIVEGGNLDKCMTRSPSIRVKPGSSQGLERKSSVARRSSLPSISCRPNAMVTEVSSERPIRVIVQAGTLDRLVNVLVHGLQGVSVAVADDNGETSLRDGKTRDLVVDRAEFARVWWHVFRSFVTPIVFFELLRKRFLSSRPSSQPSANSYLHVIQFRSEVLEAIKDWITSGGGAQDCLDDVQLFEAVRSFLDNPFDRSSFDAPTTIENDVSQAWDTLDNARQITHTAFTTQTQRPPSVFLGDTRPLKSTLRVRSFGNQPPDLDAISADELVENLNAMGSAALSNISEEDLFITADLLEVQSADRTGWFSTREVPSTDDIDIQSMYSHLTDVQPSSLISELSQDTIYRLLPPSIRSCIRAFNILRKWTISKLVTPKLGIRLRQARMDLFLRAIEIARLRSMNAGFASFGCGDRSCVRSFVEAVLTSAVVSSESRMHHRPWQNIANIRGVQCDSLVGLLSRPALPKKSYGDVLAVDVSWILERILELVSIPNVVMTSGENDQCIINLDKRRHLCNLILTTPSLSKRSRPREDVDRKDFERLNNIEREMNLISLDHRSIRDEAQREALQALGNGSASVKKTVRPFQKLVAAQQEKCKRDKYLNDRLSKDKKQEQLRNERRDDQINKAMRSRKPMTQVQKQHRMKKSYSSAFFQLMRPISSAFTDSMHATALKRSPAELDFSPSGKPSLVLSVVDARVAQFINNERSFTFQLDTEDGGHYLLQAISKQEMVRWIEQINRVAKLAAKRRLTYLGNSPKPQLADHIHDHPSATTASRDPRAVFGVELAFLVEREANGAHPEIGSIPSVILTCLSEVEFRGLSEVGIYRVAGATSEVNALRDAFNRGEWPITSDNDIHAVCDLVKSWFRLLPEPVFPSSSYFNVIEAMKLENLNARLACIRSVVQGLPQANFDLLKRIAEHLDRVTDYEEHNQMTAEALAIVFSPNLLRAPQNDFALILSNMGHTHKLVKALITHFHVIFDDELEADHDVEEDEMEEPILEEDEEEEIDSPAAGDES</sequence>
<gene>
    <name evidence="7" type="ORF">F5891DRAFT_1188031</name>
</gene>
<proteinExistence type="predicted"/>
<organism evidence="7 8">
    <name type="scientific">Suillus fuscotomentosus</name>
    <dbReference type="NCBI Taxonomy" id="1912939"/>
    <lineage>
        <taxon>Eukaryota</taxon>
        <taxon>Fungi</taxon>
        <taxon>Dikarya</taxon>
        <taxon>Basidiomycota</taxon>
        <taxon>Agaricomycotina</taxon>
        <taxon>Agaricomycetes</taxon>
        <taxon>Agaricomycetidae</taxon>
        <taxon>Boletales</taxon>
        <taxon>Suillineae</taxon>
        <taxon>Suillaceae</taxon>
        <taxon>Suillus</taxon>
    </lineage>
</organism>
<feature type="domain" description="PH" evidence="4">
    <location>
        <begin position="1828"/>
        <end position="1862"/>
    </location>
</feature>
<feature type="region of interest" description="Disordered" evidence="3">
    <location>
        <begin position="673"/>
        <end position="696"/>
    </location>
</feature>
<feature type="compositionally biased region" description="Low complexity" evidence="3">
    <location>
        <begin position="314"/>
        <end position="323"/>
    </location>
</feature>
<feature type="domain" description="N-terminal Ras-GEF" evidence="5">
    <location>
        <begin position="1184"/>
        <end position="1338"/>
    </location>
</feature>
<dbReference type="RefSeq" id="XP_041226506.1">
    <property type="nucleotide sequence ID" value="XM_041366937.1"/>
</dbReference>
<feature type="compositionally biased region" description="Polar residues" evidence="3">
    <location>
        <begin position="126"/>
        <end position="139"/>
    </location>
</feature>
<feature type="region of interest" description="Disordered" evidence="3">
    <location>
        <begin position="2104"/>
        <end position="2134"/>
    </location>
</feature>
<dbReference type="PANTHER" id="PTHR23176">
    <property type="entry name" value="RHO/RAC/CDC GTPASE-ACTIVATING PROTEIN"/>
    <property type="match status" value="1"/>
</dbReference>
<dbReference type="PROSITE" id="PS50212">
    <property type="entry name" value="RASGEF_NTER"/>
    <property type="match status" value="1"/>
</dbReference>
<feature type="compositionally biased region" description="Low complexity" evidence="3">
    <location>
        <begin position="684"/>
        <end position="694"/>
    </location>
</feature>
<dbReference type="PROSITE" id="PS50238">
    <property type="entry name" value="RHOGAP"/>
    <property type="match status" value="1"/>
</dbReference>
<feature type="region of interest" description="Disordered" evidence="3">
    <location>
        <begin position="178"/>
        <end position="362"/>
    </location>
</feature>
<feature type="compositionally biased region" description="Basic and acidic residues" evidence="3">
    <location>
        <begin position="1721"/>
        <end position="1745"/>
    </location>
</feature>
<evidence type="ECO:0000256" key="3">
    <source>
        <dbReference type="SAM" id="MobiDB-lite"/>
    </source>
</evidence>
<dbReference type="Pfam" id="PF00617">
    <property type="entry name" value="RasGEF"/>
    <property type="match status" value="1"/>
</dbReference>
<dbReference type="Gene3D" id="2.30.29.30">
    <property type="entry name" value="Pleckstrin-homology domain (PH domain)/Phosphotyrosine-binding domain (PTB)"/>
    <property type="match status" value="1"/>
</dbReference>
<feature type="domain" description="Rho-GAP" evidence="6">
    <location>
        <begin position="1903"/>
        <end position="2097"/>
    </location>
</feature>